<dbReference type="SFLD" id="SFLDG01136">
    <property type="entry name" value="C1.6:_Phosphoserine_Phosphatas"/>
    <property type="match status" value="1"/>
</dbReference>
<dbReference type="PANTHER" id="PTHR43344:SF2">
    <property type="entry name" value="PHOSPHOSERINE PHOSPHATASE"/>
    <property type="match status" value="1"/>
</dbReference>
<evidence type="ECO:0000313" key="16">
    <source>
        <dbReference type="Proteomes" id="UP000198615"/>
    </source>
</evidence>
<evidence type="ECO:0000256" key="1">
    <source>
        <dbReference type="ARBA" id="ARBA00001946"/>
    </source>
</evidence>
<dbReference type="UniPathway" id="UPA00135">
    <property type="reaction ID" value="UER00198"/>
</dbReference>
<dbReference type="InterPro" id="IPR004469">
    <property type="entry name" value="PSP"/>
</dbReference>
<gene>
    <name evidence="15" type="ORF">SAMN05660686_01368</name>
</gene>
<dbReference type="InterPro" id="IPR036412">
    <property type="entry name" value="HAD-like_sf"/>
</dbReference>
<evidence type="ECO:0000256" key="2">
    <source>
        <dbReference type="ARBA" id="ARBA00005135"/>
    </source>
</evidence>
<dbReference type="Proteomes" id="UP000198615">
    <property type="component" value="Unassembled WGS sequence"/>
</dbReference>
<dbReference type="PANTHER" id="PTHR43344">
    <property type="entry name" value="PHOSPHOSERINE PHOSPHATASE"/>
    <property type="match status" value="1"/>
</dbReference>
<evidence type="ECO:0000256" key="8">
    <source>
        <dbReference type="ARBA" id="ARBA00022801"/>
    </source>
</evidence>
<evidence type="ECO:0000256" key="10">
    <source>
        <dbReference type="ARBA" id="ARBA00023299"/>
    </source>
</evidence>
<dbReference type="GO" id="GO:0006564">
    <property type="term" value="P:L-serine biosynthetic process"/>
    <property type="evidence" value="ECO:0007669"/>
    <property type="project" value="UniProtKB-KW"/>
</dbReference>
<keyword evidence="8" id="KW-0378">Hydrolase</keyword>
<proteinExistence type="inferred from homology"/>
<comment type="catalytic activity">
    <reaction evidence="12">
        <text>O-phospho-L-serine + H2O = L-serine + phosphate</text>
        <dbReference type="Rhea" id="RHEA:21208"/>
        <dbReference type="ChEBI" id="CHEBI:15377"/>
        <dbReference type="ChEBI" id="CHEBI:33384"/>
        <dbReference type="ChEBI" id="CHEBI:43474"/>
        <dbReference type="ChEBI" id="CHEBI:57524"/>
        <dbReference type="EC" id="3.1.3.3"/>
    </reaction>
</comment>
<accession>A0A8G2BFX7</accession>
<name>A0A8G2BFX7_9PROT</name>
<dbReference type="GO" id="GO:0005737">
    <property type="term" value="C:cytoplasm"/>
    <property type="evidence" value="ECO:0007669"/>
    <property type="project" value="TreeGrafter"/>
</dbReference>
<dbReference type="AlphaFoldDB" id="A0A8G2BFX7"/>
<feature type="active site" description="Nucleophile" evidence="14">
    <location>
        <position position="88"/>
    </location>
</feature>
<evidence type="ECO:0000313" key="15">
    <source>
        <dbReference type="EMBL" id="SDF44234.1"/>
    </source>
</evidence>
<evidence type="ECO:0000256" key="3">
    <source>
        <dbReference type="ARBA" id="ARBA00009184"/>
    </source>
</evidence>
<feature type="active site" description="Proton donor" evidence="14">
    <location>
        <position position="90"/>
    </location>
</feature>
<dbReference type="NCBIfam" id="TIGR01488">
    <property type="entry name" value="HAD-SF-IB"/>
    <property type="match status" value="1"/>
</dbReference>
<dbReference type="Gene3D" id="3.40.50.1000">
    <property type="entry name" value="HAD superfamily/HAD-like"/>
    <property type="match status" value="1"/>
</dbReference>
<evidence type="ECO:0000256" key="5">
    <source>
        <dbReference type="ARBA" id="ARBA00015196"/>
    </source>
</evidence>
<keyword evidence="9" id="KW-0460">Magnesium</keyword>
<dbReference type="RefSeq" id="WP_093149118.1">
    <property type="nucleotide sequence ID" value="NZ_FNBW01000003.1"/>
</dbReference>
<dbReference type="EC" id="3.1.3.3" evidence="4"/>
<dbReference type="EMBL" id="FNBW01000003">
    <property type="protein sequence ID" value="SDF44234.1"/>
    <property type="molecule type" value="Genomic_DNA"/>
</dbReference>
<evidence type="ECO:0000256" key="14">
    <source>
        <dbReference type="PIRSR" id="PIRSR604469-1"/>
    </source>
</evidence>
<dbReference type="NCBIfam" id="TIGR00338">
    <property type="entry name" value="serB"/>
    <property type="match status" value="1"/>
</dbReference>
<protein>
    <recommendedName>
        <fullName evidence="5">Phosphoserine phosphatase</fullName>
        <ecNumber evidence="4">3.1.3.3</ecNumber>
    </recommendedName>
    <alternativeName>
        <fullName evidence="11">O-phosphoserine phosphohydrolase</fullName>
    </alternativeName>
</protein>
<evidence type="ECO:0000256" key="6">
    <source>
        <dbReference type="ARBA" id="ARBA00022605"/>
    </source>
</evidence>
<reference evidence="15 16" key="1">
    <citation type="submission" date="2016-10" db="EMBL/GenBank/DDBJ databases">
        <authorList>
            <person name="Varghese N."/>
            <person name="Submissions S."/>
        </authorList>
    </citation>
    <scope>NUCLEOTIDE SEQUENCE [LARGE SCALE GENOMIC DNA]</scope>
    <source>
        <strain evidence="15 16">DSM 18839</strain>
    </source>
</reference>
<organism evidence="15 16">
    <name type="scientific">Thalassobaculum litoreum DSM 18839</name>
    <dbReference type="NCBI Taxonomy" id="1123362"/>
    <lineage>
        <taxon>Bacteria</taxon>
        <taxon>Pseudomonadati</taxon>
        <taxon>Pseudomonadota</taxon>
        <taxon>Alphaproteobacteria</taxon>
        <taxon>Rhodospirillales</taxon>
        <taxon>Thalassobaculaceae</taxon>
        <taxon>Thalassobaculum</taxon>
    </lineage>
</organism>
<keyword evidence="10" id="KW-0718">Serine biosynthesis</keyword>
<dbReference type="GO" id="GO:0036424">
    <property type="term" value="F:L-phosphoserine phosphatase activity"/>
    <property type="evidence" value="ECO:0007669"/>
    <property type="project" value="InterPro"/>
</dbReference>
<sequence>MQQVLTLCAAPGALAADTLATAARLLAEAGARIGDPTWLAPGEAADIPFDAERPVECLARVRVGLEDAPVDVNGGPAAGRRKRLLIADMDSTIIVGESLDELAEYAGIRDKIAAITARAMRGELDFEGALRERVGMLKGLPAATIDTVVDGLQLTPGADVLVATMKAAGAYCALVSGGFKPMTGAIRQRIGFDEDRSNVLHVADGVLAGTVGEPILGRDAKLATLKELCAAHGLALDAALAVGDGANDLAMLGAAGMGVAFQAKPAVRDAAGFRIEHADLRGLLYLQGYKVSDFATGSVAG</sequence>
<comment type="catalytic activity">
    <reaction evidence="13">
        <text>O-phospho-D-serine + H2O = D-serine + phosphate</text>
        <dbReference type="Rhea" id="RHEA:24873"/>
        <dbReference type="ChEBI" id="CHEBI:15377"/>
        <dbReference type="ChEBI" id="CHEBI:35247"/>
        <dbReference type="ChEBI" id="CHEBI:43474"/>
        <dbReference type="ChEBI" id="CHEBI:58680"/>
        <dbReference type="EC" id="3.1.3.3"/>
    </reaction>
</comment>
<keyword evidence="7" id="KW-0479">Metal-binding</keyword>
<evidence type="ECO:0000256" key="11">
    <source>
        <dbReference type="ARBA" id="ARBA00031693"/>
    </source>
</evidence>
<evidence type="ECO:0000256" key="9">
    <source>
        <dbReference type="ARBA" id="ARBA00022842"/>
    </source>
</evidence>
<evidence type="ECO:0000256" key="13">
    <source>
        <dbReference type="ARBA" id="ARBA00048523"/>
    </source>
</evidence>
<dbReference type="SUPFAM" id="SSF56784">
    <property type="entry name" value="HAD-like"/>
    <property type="match status" value="1"/>
</dbReference>
<evidence type="ECO:0000256" key="4">
    <source>
        <dbReference type="ARBA" id="ARBA00012640"/>
    </source>
</evidence>
<dbReference type="GO" id="GO:0000287">
    <property type="term" value="F:magnesium ion binding"/>
    <property type="evidence" value="ECO:0007669"/>
    <property type="project" value="TreeGrafter"/>
</dbReference>
<dbReference type="InterPro" id="IPR023214">
    <property type="entry name" value="HAD_sf"/>
</dbReference>
<comment type="similarity">
    <text evidence="3">Belongs to the HAD-like hydrolase superfamily. SerB family.</text>
</comment>
<dbReference type="SFLD" id="SFLDS00003">
    <property type="entry name" value="Haloacid_Dehalogenase"/>
    <property type="match status" value="1"/>
</dbReference>
<comment type="pathway">
    <text evidence="2">Amino-acid biosynthesis; L-serine biosynthesis; L-serine from 3-phospho-D-glycerate: step 3/3.</text>
</comment>
<dbReference type="InterPro" id="IPR050582">
    <property type="entry name" value="HAD-like_SerB"/>
</dbReference>
<evidence type="ECO:0000256" key="12">
    <source>
        <dbReference type="ARBA" id="ARBA00048138"/>
    </source>
</evidence>
<evidence type="ECO:0000256" key="7">
    <source>
        <dbReference type="ARBA" id="ARBA00022723"/>
    </source>
</evidence>
<dbReference type="OrthoDB" id="9792539at2"/>
<comment type="caution">
    <text evidence="15">The sequence shown here is derived from an EMBL/GenBank/DDBJ whole genome shotgun (WGS) entry which is preliminary data.</text>
</comment>
<dbReference type="SFLD" id="SFLDG01137">
    <property type="entry name" value="C1.6.1:_Phosphoserine_Phosphat"/>
    <property type="match status" value="1"/>
</dbReference>
<dbReference type="Pfam" id="PF12710">
    <property type="entry name" value="HAD"/>
    <property type="match status" value="1"/>
</dbReference>
<comment type="cofactor">
    <cofactor evidence="1">
        <name>Mg(2+)</name>
        <dbReference type="ChEBI" id="CHEBI:18420"/>
    </cofactor>
</comment>
<keyword evidence="16" id="KW-1185">Reference proteome</keyword>
<keyword evidence="6" id="KW-0028">Amino-acid biosynthesis</keyword>
<dbReference type="SFLD" id="SFLDF00029">
    <property type="entry name" value="phosphoserine_phosphatase"/>
    <property type="match status" value="1"/>
</dbReference>